<evidence type="ECO:0000313" key="2">
    <source>
        <dbReference type="EMBL" id="QJA78708.1"/>
    </source>
</evidence>
<name>A0A6M3KAS2_9ZZZZ</name>
<organism evidence="2">
    <name type="scientific">viral metagenome</name>
    <dbReference type="NCBI Taxonomy" id="1070528"/>
    <lineage>
        <taxon>unclassified sequences</taxon>
        <taxon>metagenomes</taxon>
        <taxon>organismal metagenomes</taxon>
    </lineage>
</organism>
<keyword evidence="1" id="KW-1133">Transmembrane helix</keyword>
<keyword evidence="1" id="KW-0812">Transmembrane</keyword>
<dbReference type="EMBL" id="MT142350">
    <property type="protein sequence ID" value="QJA78708.1"/>
    <property type="molecule type" value="Genomic_DNA"/>
</dbReference>
<sequence>MEHAAGILDVLKSAPAYLLVLLVGLVLFVFGTFRFEKIKVAPHQRQVINPVGIILITIGILLIVWNEVAKTIVR</sequence>
<gene>
    <name evidence="2" type="ORF">MM415A01024_0002</name>
</gene>
<accession>A0A6M3KAS2</accession>
<feature type="transmembrane region" description="Helical" evidence="1">
    <location>
        <begin position="47"/>
        <end position="65"/>
    </location>
</feature>
<proteinExistence type="predicted"/>
<evidence type="ECO:0000256" key="1">
    <source>
        <dbReference type="SAM" id="Phobius"/>
    </source>
</evidence>
<protein>
    <submittedName>
        <fullName evidence="2">Uncharacterized protein</fullName>
    </submittedName>
</protein>
<dbReference type="AlphaFoldDB" id="A0A6M3KAS2"/>
<keyword evidence="1" id="KW-0472">Membrane</keyword>
<reference evidence="2" key="1">
    <citation type="submission" date="2020-03" db="EMBL/GenBank/DDBJ databases">
        <title>The deep terrestrial virosphere.</title>
        <authorList>
            <person name="Holmfeldt K."/>
            <person name="Nilsson E."/>
            <person name="Simone D."/>
            <person name="Lopez-Fernandez M."/>
            <person name="Wu X."/>
            <person name="de Brujin I."/>
            <person name="Lundin D."/>
            <person name="Andersson A."/>
            <person name="Bertilsson S."/>
            <person name="Dopson M."/>
        </authorList>
    </citation>
    <scope>NUCLEOTIDE SEQUENCE</scope>
    <source>
        <strain evidence="2">MM415A01024</strain>
    </source>
</reference>
<feature type="transmembrane region" description="Helical" evidence="1">
    <location>
        <begin position="16"/>
        <end position="35"/>
    </location>
</feature>